<evidence type="ECO:0000313" key="2">
    <source>
        <dbReference type="EMBL" id="PRR84514.1"/>
    </source>
</evidence>
<accession>A0A2T0BKU3</accession>
<dbReference type="RefSeq" id="WP_106058097.1">
    <property type="nucleotide sequence ID" value="NZ_PVXQ01000001.1"/>
</dbReference>
<dbReference type="GO" id="GO:0016987">
    <property type="term" value="F:sigma factor activity"/>
    <property type="evidence" value="ECO:0007669"/>
    <property type="project" value="InterPro"/>
</dbReference>
<comment type="caution">
    <text evidence="2">The sequence shown here is derived from an EMBL/GenBank/DDBJ whole genome shotgun (WGS) entry which is preliminary data.</text>
</comment>
<dbReference type="Proteomes" id="UP000239471">
    <property type="component" value="Unassembled WGS sequence"/>
</dbReference>
<evidence type="ECO:0000313" key="3">
    <source>
        <dbReference type="Proteomes" id="UP000239471"/>
    </source>
</evidence>
<protein>
    <recommendedName>
        <fullName evidence="1">RNA polymerase sigma factor 70 region 4 type 2 domain-containing protein</fullName>
    </recommendedName>
</protein>
<gene>
    <name evidence="2" type="ORF">CLVI_00370</name>
</gene>
<sequence length="146" mass="16777">MTENEKEKIKNMRIEGKSYSQISLLLGINENTVKTHCRRNNLGAKCIKPNTEKDVYISCKNCGKHLNQGTKGQPKKFCSDECRRSWWKANDSEHIKKAYYILSCTGCGNKFESYGNNNRKFCGHACYIKYRFKKEGDLNDTASIST</sequence>
<name>A0A2T0BKU3_9CLOT</name>
<organism evidence="2 3">
    <name type="scientific">Clostridium vincentii</name>
    <dbReference type="NCBI Taxonomy" id="52704"/>
    <lineage>
        <taxon>Bacteria</taxon>
        <taxon>Bacillati</taxon>
        <taxon>Bacillota</taxon>
        <taxon>Clostridia</taxon>
        <taxon>Eubacteriales</taxon>
        <taxon>Clostridiaceae</taxon>
        <taxon>Clostridium</taxon>
    </lineage>
</organism>
<dbReference type="AlphaFoldDB" id="A0A2T0BKU3"/>
<reference evidence="2 3" key="1">
    <citation type="submission" date="2018-03" db="EMBL/GenBank/DDBJ databases">
        <title>Genome sequence of Clostridium vincentii DSM 10228.</title>
        <authorList>
            <person name="Poehlein A."/>
            <person name="Daniel R."/>
        </authorList>
    </citation>
    <scope>NUCLEOTIDE SEQUENCE [LARGE SCALE GENOMIC DNA]</scope>
    <source>
        <strain evidence="2 3">DSM 10228</strain>
    </source>
</reference>
<feature type="domain" description="RNA polymerase sigma factor 70 region 4 type 2" evidence="1">
    <location>
        <begin position="12"/>
        <end position="39"/>
    </location>
</feature>
<dbReference type="InterPro" id="IPR013249">
    <property type="entry name" value="RNA_pol_sigma70_r4_t2"/>
</dbReference>
<dbReference type="SUPFAM" id="SSF46894">
    <property type="entry name" value="C-terminal effector domain of the bipartite response regulators"/>
    <property type="match status" value="1"/>
</dbReference>
<proteinExistence type="predicted"/>
<evidence type="ECO:0000259" key="1">
    <source>
        <dbReference type="Pfam" id="PF08281"/>
    </source>
</evidence>
<dbReference type="Gene3D" id="1.10.10.60">
    <property type="entry name" value="Homeodomain-like"/>
    <property type="match status" value="1"/>
</dbReference>
<dbReference type="Pfam" id="PF08281">
    <property type="entry name" value="Sigma70_r4_2"/>
    <property type="match status" value="1"/>
</dbReference>
<keyword evidence="3" id="KW-1185">Reference proteome</keyword>
<dbReference type="OrthoDB" id="9792035at2"/>
<dbReference type="EMBL" id="PVXQ01000001">
    <property type="protein sequence ID" value="PRR84514.1"/>
    <property type="molecule type" value="Genomic_DNA"/>
</dbReference>
<dbReference type="InterPro" id="IPR016032">
    <property type="entry name" value="Sig_transdc_resp-reg_C-effctor"/>
</dbReference>
<dbReference type="GO" id="GO:0006352">
    <property type="term" value="P:DNA-templated transcription initiation"/>
    <property type="evidence" value="ECO:0007669"/>
    <property type="project" value="InterPro"/>
</dbReference>
<dbReference type="GO" id="GO:0003677">
    <property type="term" value="F:DNA binding"/>
    <property type="evidence" value="ECO:0007669"/>
    <property type="project" value="InterPro"/>
</dbReference>